<dbReference type="InterPro" id="IPR001841">
    <property type="entry name" value="Znf_RING"/>
</dbReference>
<dbReference type="PROSITE" id="PS00518">
    <property type="entry name" value="ZF_RING_1"/>
    <property type="match status" value="1"/>
</dbReference>
<organism evidence="15 16">
    <name type="scientific">Esox lucius</name>
    <name type="common">Northern pike</name>
    <dbReference type="NCBI Taxonomy" id="8010"/>
    <lineage>
        <taxon>Eukaryota</taxon>
        <taxon>Metazoa</taxon>
        <taxon>Chordata</taxon>
        <taxon>Craniata</taxon>
        <taxon>Vertebrata</taxon>
        <taxon>Euteleostomi</taxon>
        <taxon>Actinopterygii</taxon>
        <taxon>Neopterygii</taxon>
        <taxon>Teleostei</taxon>
        <taxon>Protacanthopterygii</taxon>
        <taxon>Esociformes</taxon>
        <taxon>Esocidae</taxon>
        <taxon>Esox</taxon>
    </lineage>
</organism>
<evidence type="ECO:0000259" key="14">
    <source>
        <dbReference type="PROSITE" id="PS50837"/>
    </source>
</evidence>
<keyword evidence="3" id="KW-0433">Leucine-rich repeat</keyword>
<dbReference type="InterPro" id="IPR029495">
    <property type="entry name" value="NACHT-assoc"/>
</dbReference>
<evidence type="ECO:0000256" key="2">
    <source>
        <dbReference type="ARBA" id="ARBA00022490"/>
    </source>
</evidence>
<evidence type="ECO:0000313" key="15">
    <source>
        <dbReference type="Ensembl" id="ENSELUP00000083034.1"/>
    </source>
</evidence>
<evidence type="ECO:0000256" key="3">
    <source>
        <dbReference type="ARBA" id="ARBA00022614"/>
    </source>
</evidence>
<feature type="domain" description="NACHT" evidence="14">
    <location>
        <begin position="270"/>
        <end position="403"/>
    </location>
</feature>
<evidence type="ECO:0000256" key="11">
    <source>
        <dbReference type="SAM" id="MobiDB-lite"/>
    </source>
</evidence>
<dbReference type="Gene3D" id="3.30.40.10">
    <property type="entry name" value="Zinc/RING finger domain, C3HC4 (zinc finger)"/>
    <property type="match status" value="1"/>
</dbReference>
<dbReference type="InterPro" id="IPR051261">
    <property type="entry name" value="NLR"/>
</dbReference>
<keyword evidence="5" id="KW-0677">Repeat</keyword>
<dbReference type="FunFam" id="3.80.10.10:FF:000336">
    <property type="entry name" value="Si:dkey-222h21.2"/>
    <property type="match status" value="1"/>
</dbReference>
<keyword evidence="16" id="KW-1185">Reference proteome</keyword>
<dbReference type="SUPFAM" id="SSF57850">
    <property type="entry name" value="RING/U-box"/>
    <property type="match status" value="1"/>
</dbReference>
<keyword evidence="6" id="KW-0547">Nucleotide-binding</keyword>
<evidence type="ECO:0000256" key="10">
    <source>
        <dbReference type="PROSITE-ProRule" id="PRU00175"/>
    </source>
</evidence>
<dbReference type="PROSITE" id="PS50188">
    <property type="entry name" value="B302_SPRY"/>
    <property type="match status" value="1"/>
</dbReference>
<feature type="region of interest" description="Disordered" evidence="11">
    <location>
        <begin position="937"/>
        <end position="961"/>
    </location>
</feature>
<dbReference type="InterPro" id="IPR007111">
    <property type="entry name" value="NACHT_NTPase"/>
</dbReference>
<dbReference type="FunFam" id="3.40.50.300:FF:000210">
    <property type="entry name" value="Si:dkey-16p6.1"/>
    <property type="match status" value="1"/>
</dbReference>
<evidence type="ECO:0000256" key="7">
    <source>
        <dbReference type="ARBA" id="ARBA00022771"/>
    </source>
</evidence>
<dbReference type="Pfam" id="PF15227">
    <property type="entry name" value="zf-C3HC4_4"/>
    <property type="match status" value="1"/>
</dbReference>
<dbReference type="GO" id="GO:0005524">
    <property type="term" value="F:ATP binding"/>
    <property type="evidence" value="ECO:0007669"/>
    <property type="project" value="UniProtKB-KW"/>
</dbReference>
<dbReference type="InterPro" id="IPR006574">
    <property type="entry name" value="PRY"/>
</dbReference>
<dbReference type="InterPro" id="IPR001870">
    <property type="entry name" value="B30.2/SPRY"/>
</dbReference>
<evidence type="ECO:0000313" key="16">
    <source>
        <dbReference type="Proteomes" id="UP000265140"/>
    </source>
</evidence>
<dbReference type="Pfam" id="PF17776">
    <property type="entry name" value="NLRC4_HD2"/>
    <property type="match status" value="1"/>
</dbReference>
<feature type="compositionally biased region" description="Basic and acidic residues" evidence="11">
    <location>
        <begin position="939"/>
        <end position="961"/>
    </location>
</feature>
<dbReference type="SMART" id="SM00368">
    <property type="entry name" value="LRR_RI"/>
    <property type="match status" value="3"/>
</dbReference>
<feature type="compositionally biased region" description="Basic and acidic residues" evidence="11">
    <location>
        <begin position="71"/>
        <end position="85"/>
    </location>
</feature>
<dbReference type="Proteomes" id="UP000265140">
    <property type="component" value="Chromosome 24"/>
</dbReference>
<evidence type="ECO:0000256" key="8">
    <source>
        <dbReference type="ARBA" id="ARBA00022833"/>
    </source>
</evidence>
<keyword evidence="4" id="KW-0479">Metal-binding</keyword>
<dbReference type="InterPro" id="IPR032675">
    <property type="entry name" value="LRR_dom_sf"/>
</dbReference>
<dbReference type="Pfam" id="PF05729">
    <property type="entry name" value="NACHT"/>
    <property type="match status" value="1"/>
</dbReference>
<reference evidence="15" key="2">
    <citation type="submission" date="2025-08" db="UniProtKB">
        <authorList>
            <consortium name="Ensembl"/>
        </authorList>
    </citation>
    <scope>IDENTIFICATION</scope>
</reference>
<dbReference type="PANTHER" id="PTHR24106">
    <property type="entry name" value="NACHT, LRR AND CARD DOMAINS-CONTAINING"/>
    <property type="match status" value="1"/>
</dbReference>
<evidence type="ECO:0000256" key="4">
    <source>
        <dbReference type="ARBA" id="ARBA00022723"/>
    </source>
</evidence>
<reference evidence="15 16" key="1">
    <citation type="submission" date="2020-02" db="EMBL/GenBank/DDBJ databases">
        <title>Esox lucius (northern pike) genome, fEsoLuc1, primary haplotype.</title>
        <authorList>
            <person name="Myers G."/>
            <person name="Karagic N."/>
            <person name="Meyer A."/>
            <person name="Pippel M."/>
            <person name="Reichard M."/>
            <person name="Winkler S."/>
            <person name="Tracey A."/>
            <person name="Sims Y."/>
            <person name="Howe K."/>
            <person name="Rhie A."/>
            <person name="Formenti G."/>
            <person name="Durbin R."/>
            <person name="Fedrigo O."/>
            <person name="Jarvis E.D."/>
        </authorList>
    </citation>
    <scope>NUCLEOTIDE SEQUENCE [LARGE SCALE GENOMIC DNA]</scope>
</reference>
<dbReference type="SMART" id="SM01288">
    <property type="entry name" value="FISNA"/>
    <property type="match status" value="1"/>
</dbReference>
<dbReference type="Pfam" id="PF14484">
    <property type="entry name" value="FISNA"/>
    <property type="match status" value="1"/>
</dbReference>
<evidence type="ECO:0000256" key="1">
    <source>
        <dbReference type="ARBA" id="ARBA00004496"/>
    </source>
</evidence>
<keyword evidence="2" id="KW-0963">Cytoplasm</keyword>
<evidence type="ECO:0000256" key="6">
    <source>
        <dbReference type="ARBA" id="ARBA00022741"/>
    </source>
</evidence>
<dbReference type="InterPro" id="IPR041267">
    <property type="entry name" value="NLRP_HD2"/>
</dbReference>
<name>A0AAY5K1T3_ESOLU</name>
<dbReference type="CDD" id="cd16040">
    <property type="entry name" value="SPRY_PRY_SNTX"/>
    <property type="match status" value="1"/>
</dbReference>
<dbReference type="SUPFAM" id="SSF52540">
    <property type="entry name" value="P-loop containing nucleoside triphosphate hydrolases"/>
    <property type="match status" value="1"/>
</dbReference>
<feature type="region of interest" description="Disordered" evidence="11">
    <location>
        <begin position="33"/>
        <end position="97"/>
    </location>
</feature>
<sequence length="1169" mass="131493">MKESIFIKYLFLCTTINMPEQLQISSLEMSLSSRGNEGVPAEQKNRPESPGPSCLCMKSDKSMGLPVTFGNEERMSPDQREERSDSPGPSCLSMKTDKSMGLPVTFRSGKRMISDQREPEEESRCSVCEEVLRAPVSIPCGHSYCKQCITKSREHLVSSGEFGCPQCTKRFRHLENEYGEDVIQMVKNKHKATLKKTCDNIYEGISKSDSLQLNQIYTELYITEGESEGVDTEHEVWQIENASKTHTSQDNAINYKDIFKPLPKQRKSIRTVLMKGIAGIGKTVSVQKFILDWAEKKTNQEIDFLLVLPFKTLNLIQDHHSLYGLLNIFHPHLSELSGNYISNCKVMFILDGLDESRLPLDFHSNKKLSDIKEESSVDVLVANLIKRNLLPSALLWITSRPAAANQIPPECIDRVIETQGFNDPQKEEYFKKRFSDKNMAKRIITHMKSSRSLHILCHIPVFCWISATVLEQAIKENESVKVPQTLTEIITHFLLILTNQKNQKYSEKDWTDPQNLLKSDREFLLKLGKLAFENLQIGNLMFYEEDLRHCGINVTEASVYSGICTEILKVESVLHQKKVYCFVHLLIQEFFAALYAFQSYTVKNMEALRYVLEEGSKSSRSFPRASTTSLGDMSLHEFLKRAVDKAFENKNGHLDLFIRFLLGISLESNQRLLSGLLTQTESSAEISKKVLTYLKAIKRQNLSPERCLNLFHCMIEMRDNSVHKDIEEYLKSKEEAVTKLSPAHCSVLAYMLLMSEEVLEEFDLKKYNTSMAGWARLLPVVRCCRKALLSDSKLTESSCETLAFALQMPNSPVRELDLSNNDLKDSGVKLLSAGLGSPHCKLEILRLSGCQVTGEGCSSLASALESNPSHLRDLDLSYNHPGDSGVKLLSAGLEDPNWRLKALNVKYGGCSRLKLGLNKYACDLTLDPDTAHSELSLSEENRKVTGVGDHGELSLSEENRKVTGVRAHSELSLSEENRKVTGVGAHSELSQSEVNRKVTGVGAQSELSQSEENRKVTGVGEEQLYPGRPERFESVKQVLCREGLSGRCYWEVEAVGSADIGVTYGDIVRRGTGDRCKLGRNERSWSLTCSNKGYSVQHGHSRMSIPAAPSRSHRLGVYLDWEAGTLSFYRVSGTQHRALLHTFHCRFTEPLYPGFEVPCPSCVSLCQIG</sequence>
<keyword evidence="7 10" id="KW-0863">Zinc-finger</keyword>
<accession>A0AAY5K1T3</accession>
<evidence type="ECO:0000256" key="5">
    <source>
        <dbReference type="ARBA" id="ARBA00022737"/>
    </source>
</evidence>
<dbReference type="InterPro" id="IPR041075">
    <property type="entry name" value="NOD1/2_WH"/>
</dbReference>
<proteinExistence type="predicted"/>
<dbReference type="Pfam" id="PF17779">
    <property type="entry name" value="WHD_NOD2"/>
    <property type="match status" value="1"/>
</dbReference>
<dbReference type="Gene3D" id="3.40.50.300">
    <property type="entry name" value="P-loop containing nucleotide triphosphate hydrolases"/>
    <property type="match status" value="1"/>
</dbReference>
<dbReference type="InterPro" id="IPR013320">
    <property type="entry name" value="ConA-like_dom_sf"/>
</dbReference>
<dbReference type="Pfam" id="PF13765">
    <property type="entry name" value="PRY"/>
    <property type="match status" value="2"/>
</dbReference>
<dbReference type="Gene3D" id="2.60.120.920">
    <property type="match status" value="2"/>
</dbReference>
<dbReference type="InterPro" id="IPR003879">
    <property type="entry name" value="Butyrophylin_SPRY"/>
</dbReference>
<feature type="region of interest" description="Disordered" evidence="11">
    <location>
        <begin position="998"/>
        <end position="1018"/>
    </location>
</feature>
<protein>
    <submittedName>
        <fullName evidence="15">Uncharacterized protein</fullName>
    </submittedName>
</protein>
<reference evidence="15" key="3">
    <citation type="submission" date="2025-09" db="UniProtKB">
        <authorList>
            <consortium name="Ensembl"/>
        </authorList>
    </citation>
    <scope>IDENTIFICATION</scope>
</reference>
<evidence type="ECO:0000256" key="9">
    <source>
        <dbReference type="ARBA" id="ARBA00022840"/>
    </source>
</evidence>
<dbReference type="InterPro" id="IPR003877">
    <property type="entry name" value="SPRY_dom"/>
</dbReference>
<dbReference type="Pfam" id="PF13516">
    <property type="entry name" value="LRR_6"/>
    <property type="match status" value="3"/>
</dbReference>
<dbReference type="SMART" id="SM00589">
    <property type="entry name" value="PRY"/>
    <property type="match status" value="2"/>
</dbReference>
<keyword evidence="8" id="KW-0862">Zinc</keyword>
<dbReference type="PRINTS" id="PR01407">
    <property type="entry name" value="BUTYPHLNCDUF"/>
</dbReference>
<dbReference type="InterPro" id="IPR027417">
    <property type="entry name" value="P-loop_NTPase"/>
</dbReference>
<dbReference type="InterPro" id="IPR001611">
    <property type="entry name" value="Leu-rich_rpt"/>
</dbReference>
<feature type="domain" description="B30.2/SPRY" evidence="13">
    <location>
        <begin position="976"/>
        <end position="1169"/>
    </location>
</feature>
<dbReference type="SUPFAM" id="SSF49899">
    <property type="entry name" value="Concanavalin A-like lectins/glucanases"/>
    <property type="match status" value="2"/>
</dbReference>
<dbReference type="AlphaFoldDB" id="A0AAY5K1T3"/>
<feature type="domain" description="RING-type" evidence="12">
    <location>
        <begin position="125"/>
        <end position="168"/>
    </location>
</feature>
<dbReference type="GO" id="GO:0008270">
    <property type="term" value="F:zinc ion binding"/>
    <property type="evidence" value="ECO:0007669"/>
    <property type="project" value="UniProtKB-KW"/>
</dbReference>
<dbReference type="GO" id="GO:0005737">
    <property type="term" value="C:cytoplasm"/>
    <property type="evidence" value="ECO:0007669"/>
    <property type="project" value="UniProtKB-SubCell"/>
</dbReference>
<dbReference type="SUPFAM" id="SSF52047">
    <property type="entry name" value="RNI-like"/>
    <property type="match status" value="1"/>
</dbReference>
<keyword evidence="9" id="KW-0067">ATP-binding</keyword>
<dbReference type="PROSITE" id="PS50837">
    <property type="entry name" value="NACHT"/>
    <property type="match status" value="1"/>
</dbReference>
<evidence type="ECO:0000259" key="12">
    <source>
        <dbReference type="PROSITE" id="PS50089"/>
    </source>
</evidence>
<dbReference type="PROSITE" id="PS50089">
    <property type="entry name" value="ZF_RING_2"/>
    <property type="match status" value="1"/>
</dbReference>
<dbReference type="Ensembl" id="ENSELUT00000108111.1">
    <property type="protein sequence ID" value="ENSELUP00000083034.1"/>
    <property type="gene ID" value="ENSELUG00000035254.1"/>
</dbReference>
<dbReference type="SMART" id="SM00184">
    <property type="entry name" value="RING"/>
    <property type="match status" value="1"/>
</dbReference>
<evidence type="ECO:0000259" key="13">
    <source>
        <dbReference type="PROSITE" id="PS50188"/>
    </source>
</evidence>
<dbReference type="InterPro" id="IPR013083">
    <property type="entry name" value="Znf_RING/FYVE/PHD"/>
</dbReference>
<dbReference type="SMART" id="SM00449">
    <property type="entry name" value="SPRY"/>
    <property type="match status" value="1"/>
</dbReference>
<dbReference type="Gene3D" id="3.80.10.10">
    <property type="entry name" value="Ribonuclease Inhibitor"/>
    <property type="match status" value="1"/>
</dbReference>
<comment type="subcellular location">
    <subcellularLocation>
        <location evidence="1">Cytoplasm</location>
    </subcellularLocation>
</comment>
<dbReference type="GeneTree" id="ENSGT01070000253760"/>
<dbReference type="InterPro" id="IPR017907">
    <property type="entry name" value="Znf_RING_CS"/>
</dbReference>
<dbReference type="InterPro" id="IPR043136">
    <property type="entry name" value="B30.2/SPRY_sf"/>
</dbReference>
<dbReference type="Pfam" id="PF00622">
    <property type="entry name" value="SPRY"/>
    <property type="match status" value="1"/>
</dbReference>